<organism evidence="1">
    <name type="scientific">marine metagenome</name>
    <dbReference type="NCBI Taxonomy" id="408172"/>
    <lineage>
        <taxon>unclassified sequences</taxon>
        <taxon>metagenomes</taxon>
        <taxon>ecological metagenomes</taxon>
    </lineage>
</organism>
<dbReference type="PROSITE" id="PS51257">
    <property type="entry name" value="PROKAR_LIPOPROTEIN"/>
    <property type="match status" value="1"/>
</dbReference>
<dbReference type="EMBL" id="UINC01092575">
    <property type="protein sequence ID" value="SVC46277.1"/>
    <property type="molecule type" value="Genomic_DNA"/>
</dbReference>
<evidence type="ECO:0000313" key="1">
    <source>
        <dbReference type="EMBL" id="SVC46277.1"/>
    </source>
</evidence>
<feature type="non-terminal residue" evidence="1">
    <location>
        <position position="35"/>
    </location>
</feature>
<accession>A0A382MEV8</accession>
<sequence>MPSKLWLWTTAAAVGCAISCAEAPQVPPAAEAPPP</sequence>
<protein>
    <submittedName>
        <fullName evidence="1">Uncharacterized protein</fullName>
    </submittedName>
</protein>
<name>A0A382MEV8_9ZZZZ</name>
<gene>
    <name evidence="1" type="ORF">METZ01_LOCUS299131</name>
</gene>
<reference evidence="1" key="1">
    <citation type="submission" date="2018-05" db="EMBL/GenBank/DDBJ databases">
        <authorList>
            <person name="Lanie J.A."/>
            <person name="Ng W.-L."/>
            <person name="Kazmierczak K.M."/>
            <person name="Andrzejewski T.M."/>
            <person name="Davidsen T.M."/>
            <person name="Wayne K.J."/>
            <person name="Tettelin H."/>
            <person name="Glass J.I."/>
            <person name="Rusch D."/>
            <person name="Podicherti R."/>
            <person name="Tsui H.-C.T."/>
            <person name="Winkler M.E."/>
        </authorList>
    </citation>
    <scope>NUCLEOTIDE SEQUENCE</scope>
</reference>
<proteinExistence type="predicted"/>
<dbReference type="AlphaFoldDB" id="A0A382MEV8"/>